<dbReference type="OrthoDB" id="9295290at2759"/>
<accession>A0A3L8RWA1</accession>
<dbReference type="InterPro" id="IPR055297">
    <property type="entry name" value="NEBU/NEBL"/>
</dbReference>
<dbReference type="PANTHER" id="PTHR11039">
    <property type="entry name" value="NEBULIN"/>
    <property type="match status" value="1"/>
</dbReference>
<dbReference type="InterPro" id="IPR013998">
    <property type="entry name" value="Nebulin-like"/>
</dbReference>
<dbReference type="Pfam" id="PF00880">
    <property type="entry name" value="Nebulin"/>
    <property type="match status" value="61"/>
</dbReference>
<dbReference type="GO" id="GO:0051015">
    <property type="term" value="F:actin filament binding"/>
    <property type="evidence" value="ECO:0007669"/>
    <property type="project" value="InterPro"/>
</dbReference>
<dbReference type="Proteomes" id="UP000276834">
    <property type="component" value="Unassembled WGS sequence"/>
</dbReference>
<dbReference type="EMBL" id="QUSF01000164">
    <property type="protein sequence ID" value="RLV88933.1"/>
    <property type="molecule type" value="Genomic_DNA"/>
</dbReference>
<evidence type="ECO:0000256" key="1">
    <source>
        <dbReference type="ARBA" id="ARBA00022737"/>
    </source>
</evidence>
<feature type="region of interest" description="Disordered" evidence="3">
    <location>
        <begin position="94"/>
        <end position="114"/>
    </location>
</feature>
<dbReference type="PROSITE" id="PS51216">
    <property type="entry name" value="NEBULIN"/>
    <property type="match status" value="78"/>
</dbReference>
<evidence type="ECO:0000256" key="3">
    <source>
        <dbReference type="SAM" id="MobiDB-lite"/>
    </source>
</evidence>
<gene>
    <name evidence="4" type="ORF">DV515_00015171</name>
</gene>
<dbReference type="InterPro" id="IPR000900">
    <property type="entry name" value="Nebulin_repeat"/>
</dbReference>
<comment type="caution">
    <text evidence="4">The sequence shown here is derived from an EMBL/GenBank/DDBJ whole genome shotgun (WGS) entry which is preliminary data.</text>
</comment>
<dbReference type="GO" id="GO:0071691">
    <property type="term" value="P:cardiac muscle thin filament assembly"/>
    <property type="evidence" value="ECO:0007669"/>
    <property type="project" value="TreeGrafter"/>
</dbReference>
<proteinExistence type="predicted"/>
<dbReference type="PANTHER" id="PTHR11039:SF37">
    <property type="entry name" value="NEBULIN"/>
    <property type="match status" value="1"/>
</dbReference>
<evidence type="ECO:0000313" key="5">
    <source>
        <dbReference type="Proteomes" id="UP000276834"/>
    </source>
</evidence>
<dbReference type="GO" id="GO:0030018">
    <property type="term" value="C:Z disc"/>
    <property type="evidence" value="ECO:0007669"/>
    <property type="project" value="InterPro"/>
</dbReference>
<dbReference type="STRING" id="44316.ENSEGOP00005021965"/>
<keyword evidence="1" id="KW-0677">Repeat</keyword>
<sequence length="4320" mass="499669">MEEEEYEEVVEYYIEETVIEEGEPHEVVMEITETISTDYSVPETTPTTYTAEHTQLRAVVTEITETISTDYSVPEITTTTTDYSVPEITTTSTYAAEHTQPSGEDAAPPIRKKTIRTKVDPSKFLTPYLEHSNKMKDLFSENKYKEKFRKDKGKPYASTVDTPEIRRIKKVQDQLSEVKYRMAGEVARTICHVDEKAMDIEHAKKVSQQVSKVLYKQNWEENKDKYLLPPDAPELVNAIKNTALFSKIVYKKGHDERKAKFTSLPDPPDVEQAKKVTRQLSDVIYHEDYKNKIKGKWSQTPCYDVAVAKMNAENLSMRKYQEDFENMKDQIYFMQTETPEYEANKRASENISKFKYRADYEKKKAVADYNVLPATENPLLKQLKTAGNILSDKLYKEAYEQSKGNKMNYCETPKFQTDAALKNFSDIKYKDAYQKNILGRYLGSFEDPHQIHCMKVEAMKSDKNYKADYEEEKTKCYFPQTITQEYEAIKKLEQCKDYTYKKHPDQTKFTSVTDSPVQKQAEINSKQLSDILYKSKGEEIIHKYHLPPDVPQFIQARVNAYNISDANYKADWKKTLAKGYDLKPDAIPIIAAKASRNIASDYKYKESYEKDKGKQVGYRSLQDDPKLVHYMNVAKIQSDREYKKDYEVTKTKYHTPLDMFSVTAAKKAQEVVTNTGYKQPIHHYTLLPDSVNLELSRNVMQLQSDNLYKSDFNNWLRGVGWVPIQSLDVEKAKKATEILSEKKYRQHPDQLKFSIPMDAMEQVLAKQNAKTMNKRLYTDKWNKEKTSIHVMPDTPEILQCKVNQMTMSDKLYKAGWEEDKKKGYDLQPDAIPIKAAKSSRDIASDYKYKLAYEKAKGKHIGFRSLEDDPKLVHFMQVAKMQSDREYKKGYEKAKTNFHTPVDMVSVVAAKKAQEVATNANYKNLIHTYNVLPDAMSIELAKNMMQLQSDNQYKAEYDETMKGVGWLPLGSLEAEKNKKAMEIVSEKKYRQHPDKLKYSVPMDSMNMVLALNNAKIMDEHKYKQAWEEDKKKIHITPDIPQIALAKTNALNLSEGKLVGFRSLQDDPKLVHCMQVAKMQSDREYKKAYEASKTHYQTPSDTLSVVAAKEAQDRVTNTNYKRLIHQYMLLPDAMSLELYRNMNQIQSDNEYKQDYKEWFRGIGWSPIGSLDVEKSKKATEIASDRKYRQHPSKFPFTKQNDAMDLVLAKQNANIMNKHAYTQAWEKDKTRVHVMPDTPDILQAKQNKTNYSQKLYKLDWEEMIKKGYDLTPEAMSVKAAKASRDIASDFKYKEGYRKQQGHHIGFRSLQDDPKMLWSMQVAKMQSEREYKKDFEKWKTKFNMPVDMLGFLLAKKCQELVSDVDYKRILHRWTCLPDQVDVTEAKRVNELQSDNLYKSDLQWLRGIGWSPLGSLEAEKNKKASEILSDKKYRQHPDTIKFTSIPDAMDVVLAKSNAKNRSDILYREAWNKDKTKVHIMPDTPEILLAKSNLINTSDKRYKVGYEELKKKGYDLPPDAIPLQAAKASRDIASEAVYKSDLEWLRGIGWVPIGSLEVEKAKKAGEILSDRKYRQPADKIKFTSVTDSLAMVLAKQNAEIMNKAVYRSDLEWLRGIGWLPNDSPEIKRVKNAQDLLSDNVYRTPIDSLKYTSVVDSPDVVLAKSNAEQISIPKYKEAWEKDKTMIHIMPDTPEINLAKANAVNYSQKQYKGAWDELKMSYDLRADAIPIKTAKASREIASDYKYKLEHEKQKGHYVGVPNAKGDSKIQFALDVAKVQSEREYKKHFAKQKTQCHLPVDMMSIVSAKHGQALVSDADYRHYLHQWICLPDQNDVIHARQAYDLQSDAVYKADLEWLRGIGWLPNDSLGVKHVKYAGDLLSERKYRTKAETLPFTPVADRVDYVTAKNSTEILSDIKYHKEWNEAKTNYTLTDTPQLDMAREAARILNQNLYKESWEKEKATGYLLPPDTVQISHAKRSSDVQSELKYKAEYVKQRGHYVGVAKMRDDPKLVWYEHAGEIQNDRLYKSNYNKTKSKIHMPSDAMAVVAAKECQNLVSDVEYRQYLHQWTCHPDQNDVIHARQAYDLQSDVSDGAALRGPFHMNVYKADLEWLRGCGWIPLDSVEHKKVKNAQELINKRAYTKEALENFSKYTSVVDTPEITLAKMNSVNQSDLKYKETFNQEKGQYIGSDDTPALHHAKDMALLHSEKHYKKAWELSKPIGYSLDEKYVPLVGAKHANHINSELKYKEIYEKLKGHYLAGKDISDFPSVTHSLEFQKMRSALAYRKNYEDTKKNVHIPADMMNHVLAKKCQYILSDLEYRTYFHQWSCSPEENDVIHARKAQEILSDSVYKDDLNWLKGLGCYVWDTPQILQAKKSYDLQSQIKYTSAGKENFQNFSVVTDTPVYVTALQSAANASEVKYKEEFHKTKDKYTTVTDTVDSERVQSLKHLYSDNLYKKAWDKVKATSYALPSDTVALARAKELKHNASIVKYREEYDKFKALYTLPRGVEDDPNTERCLRVGKLNIDRLYKEAYEKTKAKVHIVPDMVDIISAKDAQKKISEVDYRTRLHEWLCLPDLQVNTHVRRVTDQVSDVIYKDDLNWLKGIGCFVWDTPEILHAKQAYDLRSDIKYKSKAEKMKKDFTVVTDTPVYVQNVISALNLSEAVYRGDYKKNVQGKMIPTDKTMDLERAYNANKIQSENLYRWAGVNALPTGYSLPTDTPNFQHAKHVQHIGSDLKYKEAYEHMKAKGYTLGPKDVGFENVRKVNQVINERLYRATYHKNKDKIHTTPDTPELRQVRATQEAVSDLIYKSDFFKMQGHLISLPYTPHVLHCRYVGDITSDNKYKEDLRWLKGLGCFLYDTPDMVRARELRKLWSNYIYTSTAKKMWPKIQVVLDTPGYRAVQELKTHLSEYLYVELATKERPHHHADGQTQAFAHARNVKDMISEKKYKTQYEKMKDKYTPVPDTPVLIRAKRAYLNASDLRYKETFENTKGKYHTVKDALDIVYHRKVTDDISSVKYKENYMSQLGIWRSIPDRPEHFHHRLVTDAISDVKYKEDLEWLKGTGCYVWDTPSFVLAEKNKVLYSGCKYKENFEKTKSKFKYVADSPINEHFKYATQLMDGKLYKAAYEKLKDRYSVIVDDPRNLLAKWGSTLSSQIQYKKDYEKKKDKYTTVLDTPEYLRTTKVNKQISDIIYKLEYNKAKPKGYTTIQDTPMLLHVRKVKDRISDLKYKEMYERSKSRCNVVADSVHIKTPRHAYKLNSNLDYKKKYEAAKAHWHLIADRPDFVQAAKSSLQQSDYEYKLDREFLKGCKLSVTDDKNTVLALNNAILASDIKYKEKHNKARGTYHVVPDTPQILLAKNVSSLVSENKYKEQSKKQLPHGSFTTLPETRDTVHVKEVTKNVSETNYKKKFVKEKGKSNYSVMLEPPEVKHAMEVAKNQSTIEYKKDAKSKLHYTPIADRPDIKKATQAAKLISNIEYKKRGAAGVGVTMLGRPDIELAKEVSKLTSQVKYKENFAKELGKKPKYDLKEAKIYKTLKDAHNMASEVKYKADLKKLHKPVTDMKESLLMNHVLSTSQLASAYQYKKQYEKSKGHYHVVPDNLEQVHLREASELQSHVKYREKYEKEKGKPMLDFETPTYLTAKESQLMQSEFFFCVYLKFIPLLAQMEAAKQLCKKEYKKDFEESMKGRNLTGLEVTPSLLHVKYATKIASEKEYKRALEQEIRGKGLTELALETPDFVRARNATDIASQIKYKQLAEMEKANYTSVVDTPEIIHAQQVKNLSSQKKYKEDAEKNMPYYVPVADTPEMQRVRENQKNFSMLQYQSDLQNSKGKVTVVQDTPEILRVKENQKNFSSILYKEDIGTGTTIEKTPEMQRVKRTQDNISSVKYKESIGKGTPIPDLPEVKRVKETQKHISSVLYKEELGTGTPTPLTPEMERVKRNQEQISSVLYKEGLGAGTATPVTPEMERVRRNQEHISSVLYKEELGTGTPTPVTPEIERVKRNQEHFSSVLYKEELGTGTPTPVTPEIERVKRNQEHFSSVLYKESVGTGTPTPVTPEMERVKRNQEICSSVLYKENVGKVTPTPITPEMERVKRNQEIISSVPSQKFLVAYREGLGKATPSPITPEMERVKRNQEQISSVLYKEHMAKGTPTPLTPEMERAKRNQENISSVGGTQEKNISSLKWDEVLYSDSFRKQVQGKAAYVLDTPEMRRVRETQRHISTVKYHEDFEKSKGSFTPVVTDPITERVKKNMQDFSDISYRGIQRRVVEMERKRVDQDQENLTGQETWAHLLQEGFHLSSATSIPIHRHLEMFLPKSFLEIFSANSCK</sequence>
<evidence type="ECO:0000256" key="2">
    <source>
        <dbReference type="ARBA" id="ARBA00023203"/>
    </source>
</evidence>
<evidence type="ECO:0000313" key="4">
    <source>
        <dbReference type="EMBL" id="RLV88933.1"/>
    </source>
</evidence>
<dbReference type="PRINTS" id="PR00510">
    <property type="entry name" value="NEBULIN"/>
</dbReference>
<keyword evidence="2" id="KW-0009">Actin-binding</keyword>
<protein>
    <recommendedName>
        <fullName evidence="6">SH3 domain-containing protein</fullName>
    </recommendedName>
</protein>
<organism evidence="4 5">
    <name type="scientific">Chloebia gouldiae</name>
    <name type="common">Gouldian finch</name>
    <name type="synonym">Erythrura gouldiae</name>
    <dbReference type="NCBI Taxonomy" id="44316"/>
    <lineage>
        <taxon>Eukaryota</taxon>
        <taxon>Metazoa</taxon>
        <taxon>Chordata</taxon>
        <taxon>Craniata</taxon>
        <taxon>Vertebrata</taxon>
        <taxon>Euteleostomi</taxon>
        <taxon>Archelosauria</taxon>
        <taxon>Archosauria</taxon>
        <taxon>Dinosauria</taxon>
        <taxon>Saurischia</taxon>
        <taxon>Theropoda</taxon>
        <taxon>Coelurosauria</taxon>
        <taxon>Aves</taxon>
        <taxon>Neognathae</taxon>
        <taxon>Neoaves</taxon>
        <taxon>Telluraves</taxon>
        <taxon>Australaves</taxon>
        <taxon>Passeriformes</taxon>
        <taxon>Passeroidea</taxon>
        <taxon>Passeridae</taxon>
        <taxon>Chloebia</taxon>
    </lineage>
</organism>
<dbReference type="SMART" id="SM00227">
    <property type="entry name" value="NEBU"/>
    <property type="match status" value="115"/>
</dbReference>
<evidence type="ECO:0008006" key="6">
    <source>
        <dbReference type="Google" id="ProtNLM"/>
    </source>
</evidence>
<name>A0A3L8RWA1_CHLGU</name>
<keyword evidence="5" id="KW-1185">Reference proteome</keyword>
<reference evidence="4 5" key="1">
    <citation type="journal article" date="2018" name="Proc. R. Soc. B">
        <title>A non-coding region near Follistatin controls head colour polymorphism in the Gouldian finch.</title>
        <authorList>
            <person name="Toomey M.B."/>
            <person name="Marques C.I."/>
            <person name="Andrade P."/>
            <person name="Araujo P.M."/>
            <person name="Sabatino S."/>
            <person name="Gazda M.A."/>
            <person name="Afonso S."/>
            <person name="Lopes R.J."/>
            <person name="Corbo J.C."/>
            <person name="Carneiro M."/>
        </authorList>
    </citation>
    <scope>NUCLEOTIDE SEQUENCE [LARGE SCALE GENOMIC DNA]</scope>
    <source>
        <strain evidence="4">Red01</strain>
        <tissue evidence="4">Muscle</tissue>
    </source>
</reference>